<feature type="compositionally biased region" description="Polar residues" evidence="1">
    <location>
        <begin position="558"/>
        <end position="569"/>
    </location>
</feature>
<name>A0A1Y1IWB0_KLENI</name>
<dbReference type="Proteomes" id="UP000054558">
    <property type="component" value="Unassembled WGS sequence"/>
</dbReference>
<feature type="region of interest" description="Disordered" evidence="1">
    <location>
        <begin position="282"/>
        <end position="325"/>
    </location>
</feature>
<evidence type="ECO:0000313" key="3">
    <source>
        <dbReference type="Proteomes" id="UP000054558"/>
    </source>
</evidence>
<accession>A0A1Y1IWB0</accession>
<keyword evidence="3" id="KW-1185">Reference proteome</keyword>
<protein>
    <submittedName>
        <fullName evidence="2">Uncharacterized protein</fullName>
    </submittedName>
</protein>
<evidence type="ECO:0000256" key="1">
    <source>
        <dbReference type="SAM" id="MobiDB-lite"/>
    </source>
</evidence>
<feature type="region of interest" description="Disordered" evidence="1">
    <location>
        <begin position="518"/>
        <end position="592"/>
    </location>
</feature>
<reference evidence="2 3" key="1">
    <citation type="journal article" date="2014" name="Nat. Commun.">
        <title>Klebsormidium flaccidum genome reveals primary factors for plant terrestrial adaptation.</title>
        <authorList>
            <person name="Hori K."/>
            <person name="Maruyama F."/>
            <person name="Fujisawa T."/>
            <person name="Togashi T."/>
            <person name="Yamamoto N."/>
            <person name="Seo M."/>
            <person name="Sato S."/>
            <person name="Yamada T."/>
            <person name="Mori H."/>
            <person name="Tajima N."/>
            <person name="Moriyama T."/>
            <person name="Ikeuchi M."/>
            <person name="Watanabe M."/>
            <person name="Wada H."/>
            <person name="Kobayashi K."/>
            <person name="Saito M."/>
            <person name="Masuda T."/>
            <person name="Sasaki-Sekimoto Y."/>
            <person name="Mashiguchi K."/>
            <person name="Awai K."/>
            <person name="Shimojima M."/>
            <person name="Masuda S."/>
            <person name="Iwai M."/>
            <person name="Nobusawa T."/>
            <person name="Narise T."/>
            <person name="Kondo S."/>
            <person name="Saito H."/>
            <person name="Sato R."/>
            <person name="Murakawa M."/>
            <person name="Ihara Y."/>
            <person name="Oshima-Yamada Y."/>
            <person name="Ohtaka K."/>
            <person name="Satoh M."/>
            <person name="Sonobe K."/>
            <person name="Ishii M."/>
            <person name="Ohtani R."/>
            <person name="Kanamori-Sato M."/>
            <person name="Honoki R."/>
            <person name="Miyazaki D."/>
            <person name="Mochizuki H."/>
            <person name="Umetsu J."/>
            <person name="Higashi K."/>
            <person name="Shibata D."/>
            <person name="Kamiya Y."/>
            <person name="Sato N."/>
            <person name="Nakamura Y."/>
            <person name="Tabata S."/>
            <person name="Ida S."/>
            <person name="Kurokawa K."/>
            <person name="Ohta H."/>
        </authorList>
    </citation>
    <scope>NUCLEOTIDE SEQUENCE [LARGE SCALE GENOMIC DNA]</scope>
    <source>
        <strain evidence="2 3">NIES-2285</strain>
    </source>
</reference>
<feature type="region of interest" description="Disordered" evidence="1">
    <location>
        <begin position="471"/>
        <end position="502"/>
    </location>
</feature>
<gene>
    <name evidence="2" type="ORF">KFL_012520010</name>
</gene>
<evidence type="ECO:0000313" key="2">
    <source>
        <dbReference type="EMBL" id="GAQ93017.1"/>
    </source>
</evidence>
<proteinExistence type="predicted"/>
<feature type="compositionally biased region" description="Gly residues" evidence="1">
    <location>
        <begin position="582"/>
        <end position="592"/>
    </location>
</feature>
<organism evidence="2 3">
    <name type="scientific">Klebsormidium nitens</name>
    <name type="common">Green alga</name>
    <name type="synonym">Ulothrix nitens</name>
    <dbReference type="NCBI Taxonomy" id="105231"/>
    <lineage>
        <taxon>Eukaryota</taxon>
        <taxon>Viridiplantae</taxon>
        <taxon>Streptophyta</taxon>
        <taxon>Klebsormidiophyceae</taxon>
        <taxon>Klebsormidiales</taxon>
        <taxon>Klebsormidiaceae</taxon>
        <taxon>Klebsormidium</taxon>
    </lineage>
</organism>
<feature type="compositionally biased region" description="Polar residues" evidence="1">
    <location>
        <begin position="285"/>
        <end position="301"/>
    </location>
</feature>
<dbReference type="AlphaFoldDB" id="A0A1Y1IWB0"/>
<sequence length="592" mass="65328">MFGSRIVLFSRGDGIVTFTIEPHETHKEARVCFASPLAGEVAPELIFAHCGLRMSIELRRAWELVVVCYQPWVRNAKALLPEELLARGVCGGLQQGSTQRRLQGRVRLPRPMESEEARRPRVSFARRLRRWAATRIGWRYSASATCTRSHACDSQVRRVRPRRREVQRWGHRRGRLGLVKGRPPVIPGLFVGALEEQIPRDKFEPTDLPKGIIADALSDSRFAELWSRLHGPTRDAPRTYESPCLTGPARVKRYDMPWLLEYKCWKVPGAARPWECVARRPPQAEEQNLDSTFTHSPSVQPRASAPALVASPDPLSPDSIHGRQYSADDDLGQEVSLDKVLAQHVRGRHLSGAYYPPVRSSDPSPVLDAERLAAPPLSSASTPPAHSACVSGPYRPPDLFTQCTDLVPPTHPGGRMGYGCWPSTCANGPRPPMQTAPTTLAAFWASRDWETGLRLLHQHIQVRVGQVKSGTRAGLQRNSSRTSERFGGGVCRQPAMSDARQEAPLRGPIHSARQRLSWQLQPGRSPPGDAVRGHKQTVEERTPGLGPLTTRPLLGRVDSTTGEASGACQSSRRRSGSRTSGTDGGGVWTDPP</sequence>
<feature type="compositionally biased region" description="Low complexity" evidence="1">
    <location>
        <begin position="543"/>
        <end position="556"/>
    </location>
</feature>
<dbReference type="EMBL" id="DF238201">
    <property type="protein sequence ID" value="GAQ93017.1"/>
    <property type="molecule type" value="Genomic_DNA"/>
</dbReference>